<dbReference type="InterPro" id="IPR036425">
    <property type="entry name" value="MoaB/Mog-like_dom_sf"/>
</dbReference>
<evidence type="ECO:0000256" key="1">
    <source>
        <dbReference type="HAMAP-Rule" id="MF_00226"/>
    </source>
</evidence>
<dbReference type="SMART" id="SM00852">
    <property type="entry name" value="MoCF_biosynth"/>
    <property type="match status" value="1"/>
</dbReference>
<sequence length="411" mass="45741">MKAEIINVGTELLLGSTLNTNAQFLSQRLAELGEEVYFHTVVGDNRGRLKDALNLALKRSQLIILTGGLGPTQDDLTKEVVCETLNLKLNLNKEVLNEIKRYFNKLHREMSENNIKQAYIPENSIVLKNDIGTAPGVLVNWNDKKIAILPGPPNEMKTMFNKYLSPLIKENYIIKSKTLKTIGISESTLELMIKDFIDSQTNPTIATYVKEGQVDVKITAKEENKENSDDLINDMVEKVEKRIGKYIYSYDDETIEEALYKILKDRGFKIAFCESCTGGLVSGRFTKIPGVSQVFDRGIVTYSNRAKVEELNVKEDTLRKYGAVSEETAIEMAEGLLKKSNVDIALSTTGIAGPDGGSEEKPVGLVYIGVATKEGSHAVKFTFPGNRISIQNRTATMVFDEGRKCLLKLNN</sequence>
<dbReference type="PANTHER" id="PTHR13939">
    <property type="entry name" value="NICOTINAMIDE-NUCLEOTIDE AMIDOHYDROLASE PNCC"/>
    <property type="match status" value="1"/>
</dbReference>
<dbReference type="Gene3D" id="3.40.980.10">
    <property type="entry name" value="MoaB/Mog-like domain"/>
    <property type="match status" value="1"/>
</dbReference>
<dbReference type="PANTHER" id="PTHR13939:SF0">
    <property type="entry name" value="NMN AMIDOHYDROLASE-LIKE PROTEIN YFAY"/>
    <property type="match status" value="1"/>
</dbReference>
<dbReference type="InterPro" id="IPR001453">
    <property type="entry name" value="MoaB/Mog_dom"/>
</dbReference>
<dbReference type="HAMAP" id="MF_00226_B">
    <property type="entry name" value="CinA_B"/>
    <property type="match status" value="1"/>
</dbReference>
<name>A0A410QCX1_9FIRM</name>
<dbReference type="AlphaFoldDB" id="A0A410QCX1"/>
<organism evidence="3 4">
    <name type="scientific">Acidilutibacter cellobiosedens</name>
    <dbReference type="NCBI Taxonomy" id="2507161"/>
    <lineage>
        <taxon>Bacteria</taxon>
        <taxon>Bacillati</taxon>
        <taxon>Bacillota</taxon>
        <taxon>Tissierellia</taxon>
        <taxon>Tissierellales</taxon>
        <taxon>Acidilutibacteraceae</taxon>
        <taxon>Acidilutibacter</taxon>
    </lineage>
</organism>
<dbReference type="Pfam" id="PF18146">
    <property type="entry name" value="CinA_KH"/>
    <property type="match status" value="1"/>
</dbReference>
<dbReference type="SUPFAM" id="SSF53218">
    <property type="entry name" value="Molybdenum cofactor biosynthesis proteins"/>
    <property type="match status" value="1"/>
</dbReference>
<comment type="similarity">
    <text evidence="1">Belongs to the CinA family.</text>
</comment>
<dbReference type="RefSeq" id="WP_128752477.1">
    <property type="nucleotide sequence ID" value="NZ_CP035282.1"/>
</dbReference>
<dbReference type="KEGG" id="spoa:EQM13_08745"/>
<gene>
    <name evidence="1" type="primary">cinA</name>
    <name evidence="3" type="ORF">EQM13_08745</name>
</gene>
<dbReference type="Pfam" id="PF00994">
    <property type="entry name" value="MoCF_biosynth"/>
    <property type="match status" value="1"/>
</dbReference>
<dbReference type="Gene3D" id="3.30.70.2860">
    <property type="match status" value="1"/>
</dbReference>
<proteinExistence type="inferred from homology"/>
<keyword evidence="4" id="KW-1185">Reference proteome</keyword>
<evidence type="ECO:0000313" key="3">
    <source>
        <dbReference type="EMBL" id="QAT61668.1"/>
    </source>
</evidence>
<dbReference type="CDD" id="cd00885">
    <property type="entry name" value="cinA"/>
    <property type="match status" value="1"/>
</dbReference>
<dbReference type="OrthoDB" id="9801454at2"/>
<protein>
    <recommendedName>
        <fullName evidence="1">Putative competence-damage inducible protein</fullName>
    </recommendedName>
</protein>
<dbReference type="NCBIfam" id="NF001813">
    <property type="entry name" value="PRK00549.1"/>
    <property type="match status" value="1"/>
</dbReference>
<dbReference type="SUPFAM" id="SSF142433">
    <property type="entry name" value="CinA-like"/>
    <property type="match status" value="1"/>
</dbReference>
<dbReference type="NCBIfam" id="TIGR00199">
    <property type="entry name" value="PncC_domain"/>
    <property type="match status" value="1"/>
</dbReference>
<evidence type="ECO:0000313" key="4">
    <source>
        <dbReference type="Proteomes" id="UP000287969"/>
    </source>
</evidence>
<dbReference type="InterPro" id="IPR036653">
    <property type="entry name" value="CinA-like_C"/>
</dbReference>
<dbReference type="Pfam" id="PF02464">
    <property type="entry name" value="CinA"/>
    <property type="match status" value="1"/>
</dbReference>
<dbReference type="EMBL" id="CP035282">
    <property type="protein sequence ID" value="QAT61668.1"/>
    <property type="molecule type" value="Genomic_DNA"/>
</dbReference>
<reference evidence="4" key="1">
    <citation type="submission" date="2019-01" db="EMBL/GenBank/DDBJ databases">
        <title>Draft genomes of a novel of Sporanaerobacter strains.</title>
        <authorList>
            <person name="Ma S."/>
        </authorList>
    </citation>
    <scope>NUCLEOTIDE SEQUENCE [LARGE SCALE GENOMIC DNA]</scope>
    <source>
        <strain evidence="4">NJN-17</strain>
    </source>
</reference>
<dbReference type="NCBIfam" id="TIGR00200">
    <property type="entry name" value="cinA_nterm"/>
    <property type="match status" value="1"/>
</dbReference>
<dbReference type="NCBIfam" id="TIGR00177">
    <property type="entry name" value="molyb_syn"/>
    <property type="match status" value="1"/>
</dbReference>
<dbReference type="InterPro" id="IPR008135">
    <property type="entry name" value="Competence-induced_CinA"/>
</dbReference>
<dbReference type="Gene3D" id="3.90.950.20">
    <property type="entry name" value="CinA-like"/>
    <property type="match status" value="1"/>
</dbReference>
<accession>A0A410QCX1</accession>
<dbReference type="InterPro" id="IPR041424">
    <property type="entry name" value="CinA_KH"/>
</dbReference>
<dbReference type="Proteomes" id="UP000287969">
    <property type="component" value="Chromosome"/>
</dbReference>
<dbReference type="InterPro" id="IPR050101">
    <property type="entry name" value="CinA"/>
</dbReference>
<feature type="domain" description="MoaB/Mog" evidence="2">
    <location>
        <begin position="4"/>
        <end position="170"/>
    </location>
</feature>
<dbReference type="InterPro" id="IPR008136">
    <property type="entry name" value="CinA_C"/>
</dbReference>
<dbReference type="PIRSF" id="PIRSF006728">
    <property type="entry name" value="CinA"/>
    <property type="match status" value="1"/>
</dbReference>
<evidence type="ECO:0000259" key="2">
    <source>
        <dbReference type="SMART" id="SM00852"/>
    </source>
</evidence>